<keyword evidence="1" id="KW-1133">Transmembrane helix</keyword>
<proteinExistence type="predicted"/>
<keyword evidence="3" id="KW-1185">Reference proteome</keyword>
<dbReference type="OrthoDB" id="119788at2"/>
<gene>
    <name evidence="2" type="ORF">BSZ37_07370</name>
</gene>
<evidence type="ECO:0000256" key="1">
    <source>
        <dbReference type="SAM" id="Phobius"/>
    </source>
</evidence>
<keyword evidence="1" id="KW-0472">Membrane</keyword>
<comment type="caution">
    <text evidence="2">The sequence shown here is derived from an EMBL/GenBank/DDBJ whole genome shotgun (WGS) entry which is preliminary data.</text>
</comment>
<name>A0A271IYW9_9BACT</name>
<evidence type="ECO:0000313" key="2">
    <source>
        <dbReference type="EMBL" id="PAP76277.1"/>
    </source>
</evidence>
<dbReference type="Proteomes" id="UP000216339">
    <property type="component" value="Unassembled WGS sequence"/>
</dbReference>
<dbReference type="EMBL" id="MQWD01000001">
    <property type="protein sequence ID" value="PAP76277.1"/>
    <property type="molecule type" value="Genomic_DNA"/>
</dbReference>
<organism evidence="2 3">
    <name type="scientific">Rubrivirga marina</name>
    <dbReference type="NCBI Taxonomy" id="1196024"/>
    <lineage>
        <taxon>Bacteria</taxon>
        <taxon>Pseudomonadati</taxon>
        <taxon>Rhodothermota</taxon>
        <taxon>Rhodothermia</taxon>
        <taxon>Rhodothermales</taxon>
        <taxon>Rubricoccaceae</taxon>
        <taxon>Rubrivirga</taxon>
    </lineage>
</organism>
<reference evidence="2 3" key="1">
    <citation type="submission" date="2016-11" db="EMBL/GenBank/DDBJ databases">
        <title>Study of marine rhodopsin-containing bacteria.</title>
        <authorList>
            <person name="Yoshizawa S."/>
            <person name="Kumagai Y."/>
            <person name="Kogure K."/>
        </authorList>
    </citation>
    <scope>NUCLEOTIDE SEQUENCE [LARGE SCALE GENOMIC DNA]</scope>
    <source>
        <strain evidence="2 3">SAORIC-28</strain>
    </source>
</reference>
<feature type="transmembrane region" description="Helical" evidence="1">
    <location>
        <begin position="20"/>
        <end position="44"/>
    </location>
</feature>
<dbReference type="AlphaFoldDB" id="A0A271IYW9"/>
<protein>
    <submittedName>
        <fullName evidence="2">Uncharacterized protein</fullName>
    </submittedName>
</protein>
<accession>A0A271IYW9</accession>
<evidence type="ECO:0000313" key="3">
    <source>
        <dbReference type="Proteomes" id="UP000216339"/>
    </source>
</evidence>
<sequence>MTPTLAPGLEVRPDPEYARRAAAVGAWARGALAVAVGLALLGVFGGGGPLTRTTVAGEGGFAVRYDRFARLDAPVAVEVRLPRGASAMTFEADFADGLQVEAVSPAARAEAAVAGGVRYAFDAAPGAAVTVHARPLRFGVLRGAVALDGGERLAVRAVVYP</sequence>
<dbReference type="RefSeq" id="WP_095509925.1">
    <property type="nucleotide sequence ID" value="NZ_MQWD01000001.1"/>
</dbReference>
<keyword evidence="1" id="KW-0812">Transmembrane</keyword>